<keyword evidence="1" id="KW-0472">Membrane</keyword>
<reference evidence="2 4" key="1">
    <citation type="submission" date="2018-10" db="EMBL/GenBank/DDBJ databases">
        <title>The complete genome of Acinetobacter wuhouensis strain WCHAW010062.</title>
        <authorList>
            <person name="Hu Y."/>
            <person name="Long H."/>
            <person name="Feng Y."/>
            <person name="Zong Z."/>
        </authorList>
    </citation>
    <scope>NUCLEOTIDE SEQUENCE [LARGE SCALE GENOMIC DNA]</scope>
    <source>
        <strain evidence="2 4">WCHAW010062</strain>
    </source>
</reference>
<protein>
    <submittedName>
        <fullName evidence="3">Uncharacterized protein</fullName>
    </submittedName>
</protein>
<dbReference type="EMBL" id="CP033133">
    <property type="protein sequence ID" value="AYO55755.1"/>
    <property type="molecule type" value="Genomic_DNA"/>
</dbReference>
<keyword evidence="1" id="KW-0812">Transmembrane</keyword>
<feature type="transmembrane region" description="Helical" evidence="1">
    <location>
        <begin position="7"/>
        <end position="25"/>
    </location>
</feature>
<accession>A0A385C7N2</accession>
<keyword evidence="1" id="KW-1133">Transmembrane helix</keyword>
<dbReference type="EMBL" id="SGSQ01000016">
    <property type="protein sequence ID" value="RZG45800.1"/>
    <property type="molecule type" value="Genomic_DNA"/>
</dbReference>
<dbReference type="RefSeq" id="WP_068975489.1">
    <property type="nucleotide sequence ID" value="NZ_CP033133.1"/>
</dbReference>
<dbReference type="Proteomes" id="UP000279962">
    <property type="component" value="Chromosome"/>
</dbReference>
<evidence type="ECO:0000313" key="2">
    <source>
        <dbReference type="EMBL" id="AYO55755.1"/>
    </source>
</evidence>
<proteinExistence type="predicted"/>
<dbReference type="Proteomes" id="UP000293863">
    <property type="component" value="Unassembled WGS sequence"/>
</dbReference>
<evidence type="ECO:0000313" key="5">
    <source>
        <dbReference type="Proteomes" id="UP000293863"/>
    </source>
</evidence>
<gene>
    <name evidence="2" type="ORF">CDG68_19830</name>
    <name evidence="3" type="ORF">EXU28_11325</name>
</gene>
<name>A0A385C7N2_9GAMM</name>
<evidence type="ECO:0000313" key="4">
    <source>
        <dbReference type="Proteomes" id="UP000279962"/>
    </source>
</evidence>
<organism evidence="3 5">
    <name type="scientific">Acinetobacter wuhouensis</name>
    <dbReference type="NCBI Taxonomy" id="1879050"/>
    <lineage>
        <taxon>Bacteria</taxon>
        <taxon>Pseudomonadati</taxon>
        <taxon>Pseudomonadota</taxon>
        <taxon>Gammaproteobacteria</taxon>
        <taxon>Moraxellales</taxon>
        <taxon>Moraxellaceae</taxon>
        <taxon>Acinetobacter</taxon>
    </lineage>
</organism>
<feature type="transmembrane region" description="Helical" evidence="1">
    <location>
        <begin position="31"/>
        <end position="49"/>
    </location>
</feature>
<dbReference type="AlphaFoldDB" id="A0A385C7N2"/>
<keyword evidence="5" id="KW-1185">Reference proteome</keyword>
<evidence type="ECO:0000313" key="3">
    <source>
        <dbReference type="EMBL" id="RZG45800.1"/>
    </source>
</evidence>
<evidence type="ECO:0000256" key="1">
    <source>
        <dbReference type="SAM" id="Phobius"/>
    </source>
</evidence>
<reference evidence="3 5" key="2">
    <citation type="submission" date="2019-02" db="EMBL/GenBank/DDBJ databases">
        <title>The Batch Genome Submission of Acinetobacter spp. strains.</title>
        <authorList>
            <person name="Qin J."/>
            <person name="Hu Y."/>
            <person name="Ye H."/>
            <person name="Wei L."/>
            <person name="Feng Y."/>
            <person name="Zong Z."/>
        </authorList>
    </citation>
    <scope>NUCLEOTIDE SEQUENCE [LARGE SCALE GENOMIC DNA]</scope>
    <source>
        <strain evidence="3 5">WCHAW060049</strain>
    </source>
</reference>
<dbReference type="KEGG" id="awu:BEN71_16930"/>
<sequence>MFIGIKIFISMLAALCVFFTFVGVYALDPSLITIGILFAVSIVLVVLEAQNQLTNPFMKG</sequence>